<comment type="similarity">
    <text evidence="3">Belongs to the bacterial flagellin family.</text>
</comment>
<evidence type="ECO:0000256" key="5">
    <source>
        <dbReference type="ARBA" id="ARBA00023143"/>
    </source>
</evidence>
<dbReference type="GO" id="GO:0005576">
    <property type="term" value="C:extracellular region"/>
    <property type="evidence" value="ECO:0007669"/>
    <property type="project" value="UniProtKB-SubCell"/>
</dbReference>
<keyword evidence="7" id="KW-0282">Flagellum</keyword>
<dbReference type="EMBL" id="FLRB01000012">
    <property type="protein sequence ID" value="SBT21404.1"/>
    <property type="molecule type" value="Genomic_DNA"/>
</dbReference>
<dbReference type="EMBL" id="FLRA01000002">
    <property type="protein sequence ID" value="SBT16356.1"/>
    <property type="molecule type" value="Genomic_DNA"/>
</dbReference>
<dbReference type="AlphaFoldDB" id="A0A1C3JMF8"/>
<protein>
    <submittedName>
        <fullName evidence="7">Flagellar hook-associated protein 3</fullName>
    </submittedName>
</protein>
<evidence type="ECO:0000313" key="7">
    <source>
        <dbReference type="EMBL" id="SBT16356.1"/>
    </source>
</evidence>
<dbReference type="InterPro" id="IPR013384">
    <property type="entry name" value="Flagell_FlgL"/>
</dbReference>
<evidence type="ECO:0000256" key="4">
    <source>
        <dbReference type="ARBA" id="ARBA00022525"/>
    </source>
</evidence>
<evidence type="ECO:0000313" key="9">
    <source>
        <dbReference type="Proteomes" id="UP000092840"/>
    </source>
</evidence>
<dbReference type="RefSeq" id="WP_067031128.1">
    <property type="nucleotide sequence ID" value="NZ_FLRA01000002.1"/>
</dbReference>
<proteinExistence type="inferred from homology"/>
<accession>A0A1C3JMF8</accession>
<dbReference type="PANTHER" id="PTHR42792:SF1">
    <property type="entry name" value="FLAGELLAR HOOK-ASSOCIATED PROTEIN 3"/>
    <property type="match status" value="1"/>
</dbReference>
<keyword evidence="7" id="KW-0969">Cilium</keyword>
<keyword evidence="5" id="KW-0975">Bacterial flagellum</keyword>
<dbReference type="GO" id="GO:0071973">
    <property type="term" value="P:bacterial-type flagellum-dependent cell motility"/>
    <property type="evidence" value="ECO:0007669"/>
    <property type="project" value="InterPro"/>
</dbReference>
<feature type="domain" description="Flagellin N-terminal" evidence="6">
    <location>
        <begin position="3"/>
        <end position="140"/>
    </location>
</feature>
<name>A0A1C3JMF8_9GAMM</name>
<dbReference type="SUPFAM" id="SSF64518">
    <property type="entry name" value="Phase 1 flagellin"/>
    <property type="match status" value="1"/>
</dbReference>
<dbReference type="Pfam" id="PF00669">
    <property type="entry name" value="Flagellin_N"/>
    <property type="match status" value="1"/>
</dbReference>
<organism evidence="7 10">
    <name type="scientific">Marinomonas gallaica</name>
    <dbReference type="NCBI Taxonomy" id="1806667"/>
    <lineage>
        <taxon>Bacteria</taxon>
        <taxon>Pseudomonadati</taxon>
        <taxon>Pseudomonadota</taxon>
        <taxon>Gammaproteobacteria</taxon>
        <taxon>Oceanospirillales</taxon>
        <taxon>Oceanospirillaceae</taxon>
        <taxon>Marinomonas</taxon>
    </lineage>
</organism>
<evidence type="ECO:0000313" key="8">
    <source>
        <dbReference type="EMBL" id="SBT21404.1"/>
    </source>
</evidence>
<dbReference type="GO" id="GO:0005198">
    <property type="term" value="F:structural molecule activity"/>
    <property type="evidence" value="ECO:0007669"/>
    <property type="project" value="InterPro"/>
</dbReference>
<dbReference type="Proteomes" id="UP000092871">
    <property type="component" value="Unassembled WGS sequence"/>
</dbReference>
<evidence type="ECO:0000256" key="3">
    <source>
        <dbReference type="ARBA" id="ARBA00005709"/>
    </source>
</evidence>
<sequence length="409" mass="44119">MRVTTNLIFNQSELSMSKANERYLKVQEKIAEQSDIVRPSDDPNGAGQLLRYGADTKLLEQYEKNMTLATNALEYESVALESLNSTLDEINKRMIQSNNGANSQVDLDTLAGEMENLLASVADLMNSQDSNGKYIFAGTNANSPAFVKDASGAFQYAGNEAQKNAQIGDNVSVATNDSGKKVFQDAWTRNTFSAASSAGTASLSYRVEDQGAYDDFINSQYVNPSLGVVPSPNDFTLTTTAGAPDQFSFQDSSGNVLASGDFVSGEPVTFNGMEFTLTGAVGSTVNFSLDQPTRDNVINQVQSAIDALRDPNLTPQQKNEARLNAFTSIENTQSNIATASSSVGSRINTIDNRTDYSASKKTFNQIAQENIGGLNVYKATTELELSKTALEASQLLFQRISSLSLFNSL</sequence>
<reference evidence="8 9" key="1">
    <citation type="submission" date="2016-06" db="EMBL/GenBank/DDBJ databases">
        <authorList>
            <person name="Rodrigo-Torres L."/>
            <person name="Arahal D.R."/>
        </authorList>
    </citation>
    <scope>NUCLEOTIDE SEQUENCE [LARGE SCALE GENOMIC DNA]</scope>
    <source>
        <strain evidence="8 9">CECT 5116</strain>
    </source>
</reference>
<evidence type="ECO:0000313" key="10">
    <source>
        <dbReference type="Proteomes" id="UP000092871"/>
    </source>
</evidence>
<dbReference type="OrthoDB" id="9768249at2"/>
<keyword evidence="7" id="KW-0966">Cell projection</keyword>
<evidence type="ECO:0000259" key="6">
    <source>
        <dbReference type="Pfam" id="PF00669"/>
    </source>
</evidence>
<dbReference type="GO" id="GO:0009424">
    <property type="term" value="C:bacterial-type flagellum hook"/>
    <property type="evidence" value="ECO:0007669"/>
    <property type="project" value="InterPro"/>
</dbReference>
<dbReference type="InterPro" id="IPR001492">
    <property type="entry name" value="Flagellin"/>
</dbReference>
<keyword evidence="4" id="KW-0964">Secreted</keyword>
<keyword evidence="9" id="KW-1185">Reference proteome</keyword>
<dbReference type="Gene3D" id="1.20.1330.10">
    <property type="entry name" value="f41 fragment of flagellin, N-terminal domain"/>
    <property type="match status" value="2"/>
</dbReference>
<comment type="subcellular location">
    <subcellularLocation>
        <location evidence="1">Bacterial flagellum</location>
    </subcellularLocation>
    <subcellularLocation>
        <location evidence="2">Secreted</location>
    </subcellularLocation>
</comment>
<evidence type="ECO:0000256" key="1">
    <source>
        <dbReference type="ARBA" id="ARBA00004365"/>
    </source>
</evidence>
<evidence type="ECO:0000256" key="2">
    <source>
        <dbReference type="ARBA" id="ARBA00004613"/>
    </source>
</evidence>
<reference evidence="7 10" key="2">
    <citation type="submission" date="2016-06" db="EMBL/GenBank/DDBJ databases">
        <authorList>
            <person name="Kjaerup R.B."/>
            <person name="Dalgaard T.S."/>
            <person name="Juul-Madsen H.R."/>
        </authorList>
    </citation>
    <scope>NUCLEOTIDE SEQUENCE [LARGE SCALE GENOMIC DNA]</scope>
    <source>
        <strain evidence="7 10">CECT 5115</strain>
    </source>
</reference>
<dbReference type="Proteomes" id="UP000092840">
    <property type="component" value="Unassembled WGS sequence"/>
</dbReference>
<dbReference type="PANTHER" id="PTHR42792">
    <property type="entry name" value="FLAGELLIN"/>
    <property type="match status" value="1"/>
</dbReference>
<dbReference type="NCBIfam" id="TIGR02550">
    <property type="entry name" value="flagell_flgL"/>
    <property type="match status" value="1"/>
</dbReference>
<gene>
    <name evidence="7" type="primary">flgL</name>
    <name evidence="7" type="ORF">MGA5115_00436</name>
    <name evidence="8" type="ORF">MGA5116_01997</name>
</gene>
<dbReference type="InterPro" id="IPR001029">
    <property type="entry name" value="Flagellin_N"/>
</dbReference>